<accession>A0ABQ4BQG3</accession>
<feature type="transmembrane region" description="Helical" evidence="1">
    <location>
        <begin position="38"/>
        <end position="62"/>
    </location>
</feature>
<reference evidence="2 3" key="1">
    <citation type="submission" date="2021-01" db="EMBL/GenBank/DDBJ databases">
        <title>Whole genome shotgun sequence of Actinoplanes palleronii NBRC 14916.</title>
        <authorList>
            <person name="Komaki H."/>
            <person name="Tamura T."/>
        </authorList>
    </citation>
    <scope>NUCLEOTIDE SEQUENCE [LARGE SCALE GENOMIC DNA]</scope>
    <source>
        <strain evidence="2 3">NBRC 14916</strain>
    </source>
</reference>
<name>A0ABQ4BQG3_9ACTN</name>
<keyword evidence="3" id="KW-1185">Reference proteome</keyword>
<gene>
    <name evidence="2" type="ORF">Apa02nite_090230</name>
</gene>
<evidence type="ECO:0008006" key="4">
    <source>
        <dbReference type="Google" id="ProtNLM"/>
    </source>
</evidence>
<comment type="caution">
    <text evidence="2">The sequence shown here is derived from an EMBL/GenBank/DDBJ whole genome shotgun (WGS) entry which is preliminary data.</text>
</comment>
<protein>
    <recommendedName>
        <fullName evidence="4">PH domain-containing protein</fullName>
    </recommendedName>
</protein>
<keyword evidence="1" id="KW-1133">Transmembrane helix</keyword>
<keyword evidence="1" id="KW-0472">Membrane</keyword>
<dbReference type="EMBL" id="BOMS01000161">
    <property type="protein sequence ID" value="GIE72915.1"/>
    <property type="molecule type" value="Genomic_DNA"/>
</dbReference>
<sequence length="192" mass="20584">MNPRIIPGMTSHVDQVLGPADDTVSFIQPRGMVYVTTLWVAAAGWTVVLAVYLLCSLLFGARPGAADIAFYAESALIVPVIVAAAVLLVLYRRLGWLHTSVHGIDFAATGRKAVHLPWSGIASVGLHGWGPFTELVITPIDADYAQVIEGPGLAVRMRHRGAETSYVIDVGLMSPGPEVLLAELHRRIPSKV</sequence>
<organism evidence="2 3">
    <name type="scientific">Actinoplanes palleronii</name>
    <dbReference type="NCBI Taxonomy" id="113570"/>
    <lineage>
        <taxon>Bacteria</taxon>
        <taxon>Bacillati</taxon>
        <taxon>Actinomycetota</taxon>
        <taxon>Actinomycetes</taxon>
        <taxon>Micromonosporales</taxon>
        <taxon>Micromonosporaceae</taxon>
        <taxon>Actinoplanes</taxon>
    </lineage>
</organism>
<keyword evidence="1" id="KW-0812">Transmembrane</keyword>
<feature type="transmembrane region" description="Helical" evidence="1">
    <location>
        <begin position="68"/>
        <end position="91"/>
    </location>
</feature>
<evidence type="ECO:0000313" key="3">
    <source>
        <dbReference type="Proteomes" id="UP000624709"/>
    </source>
</evidence>
<evidence type="ECO:0000256" key="1">
    <source>
        <dbReference type="SAM" id="Phobius"/>
    </source>
</evidence>
<proteinExistence type="predicted"/>
<evidence type="ECO:0000313" key="2">
    <source>
        <dbReference type="EMBL" id="GIE72915.1"/>
    </source>
</evidence>
<dbReference type="Proteomes" id="UP000624709">
    <property type="component" value="Unassembled WGS sequence"/>
</dbReference>